<sequence length="193" mass="20586">MPAYTPPRPLVDAFERARVLDVPAQSMAKRVRQLLAQPKLKQAISGTWLGHPVHPPLTDVVIGSFLSASLLDVIAPRSGATAARRLIRVGVAATLPTALTGISDWADTELSDEGVRRVGLVHAEPNSVALLLNAASLRARRRDRRLSGVLLAFAGVTVLGFSGYLGRPHVICARGRRQSNRVRPRSAAVDGGA</sequence>
<dbReference type="AlphaFoldDB" id="A0A1X1VA23"/>
<protein>
    <recommendedName>
        <fullName evidence="2">DUF2231 domain-containing protein</fullName>
    </recommendedName>
</protein>
<keyword evidence="1" id="KW-0812">Transmembrane</keyword>
<dbReference type="RefSeq" id="WP_051508212.1">
    <property type="nucleotide sequence ID" value="NZ_LQOX01000119.1"/>
</dbReference>
<name>A0A1X1VA23_MYCGS</name>
<keyword evidence="1" id="KW-1133">Transmembrane helix</keyword>
<proteinExistence type="predicted"/>
<feature type="domain" description="DUF2231" evidence="2">
    <location>
        <begin position="50"/>
        <end position="170"/>
    </location>
</feature>
<keyword evidence="1" id="KW-0472">Membrane</keyword>
<evidence type="ECO:0000313" key="3">
    <source>
        <dbReference type="EMBL" id="ORV65902.1"/>
    </source>
</evidence>
<comment type="caution">
    <text evidence="3">The sequence shown here is derived from an EMBL/GenBank/DDBJ whole genome shotgun (WGS) entry which is preliminary data.</text>
</comment>
<reference evidence="3 4" key="1">
    <citation type="submission" date="2016-01" db="EMBL/GenBank/DDBJ databases">
        <title>The new phylogeny of the genus Mycobacterium.</title>
        <authorList>
            <person name="Tarcisio F."/>
            <person name="Conor M."/>
            <person name="Antonella G."/>
            <person name="Elisabetta G."/>
            <person name="Giulia F.S."/>
            <person name="Sara T."/>
            <person name="Anna F."/>
            <person name="Clotilde B."/>
            <person name="Roberto B."/>
            <person name="Veronica D.S."/>
            <person name="Fabio R."/>
            <person name="Monica P."/>
            <person name="Olivier J."/>
            <person name="Enrico T."/>
            <person name="Nicola S."/>
        </authorList>
    </citation>
    <scope>NUCLEOTIDE SEQUENCE [LARGE SCALE GENOMIC DNA]</scope>
    <source>
        <strain evidence="3 4">DSM 43505</strain>
    </source>
</reference>
<evidence type="ECO:0000259" key="2">
    <source>
        <dbReference type="Pfam" id="PF09990"/>
    </source>
</evidence>
<organism evidence="3 4">
    <name type="scientific">Mycobacterium gastri</name>
    <dbReference type="NCBI Taxonomy" id="1777"/>
    <lineage>
        <taxon>Bacteria</taxon>
        <taxon>Bacillati</taxon>
        <taxon>Actinomycetota</taxon>
        <taxon>Actinomycetes</taxon>
        <taxon>Mycobacteriales</taxon>
        <taxon>Mycobacteriaceae</taxon>
        <taxon>Mycobacterium</taxon>
    </lineage>
</organism>
<evidence type="ECO:0000256" key="1">
    <source>
        <dbReference type="SAM" id="Phobius"/>
    </source>
</evidence>
<keyword evidence="4" id="KW-1185">Reference proteome</keyword>
<gene>
    <name evidence="3" type="ORF">AWC07_12675</name>
</gene>
<dbReference type="Pfam" id="PF09990">
    <property type="entry name" value="DUF2231"/>
    <property type="match status" value="1"/>
</dbReference>
<dbReference type="STRING" id="1777.AWC07_12675"/>
<dbReference type="Proteomes" id="UP000193738">
    <property type="component" value="Unassembled WGS sequence"/>
</dbReference>
<accession>A0A1X1VA23</accession>
<feature type="transmembrane region" description="Helical" evidence="1">
    <location>
        <begin position="146"/>
        <end position="166"/>
    </location>
</feature>
<evidence type="ECO:0000313" key="4">
    <source>
        <dbReference type="Proteomes" id="UP000193738"/>
    </source>
</evidence>
<dbReference type="InterPro" id="IPR019251">
    <property type="entry name" value="DUF2231_TM"/>
</dbReference>
<dbReference type="EMBL" id="LQOX01000119">
    <property type="protein sequence ID" value="ORV65902.1"/>
    <property type="molecule type" value="Genomic_DNA"/>
</dbReference>